<evidence type="ECO:0000259" key="10">
    <source>
        <dbReference type="PROSITE" id="PS51464"/>
    </source>
</evidence>
<keyword evidence="4 9" id="KW-0963">Cytoplasm</keyword>
<feature type="binding site" evidence="9">
    <location>
        <position position="169"/>
    </location>
    <ligand>
        <name>substrate</name>
    </ligand>
</feature>
<evidence type="ECO:0000313" key="12">
    <source>
        <dbReference type="Proteomes" id="UP000176938"/>
    </source>
</evidence>
<dbReference type="InterPro" id="IPR035461">
    <property type="entry name" value="GmhA/DiaA"/>
</dbReference>
<comment type="similarity">
    <text evidence="3 9">Belongs to the SIS family. GmhA subfamily.</text>
</comment>
<evidence type="ECO:0000256" key="9">
    <source>
        <dbReference type="HAMAP-Rule" id="MF_00067"/>
    </source>
</evidence>
<keyword evidence="6 9" id="KW-0862">Zinc</keyword>
<feature type="domain" description="SIS" evidence="10">
    <location>
        <begin position="34"/>
        <end position="191"/>
    </location>
</feature>
<dbReference type="SUPFAM" id="SSF53697">
    <property type="entry name" value="SIS domain"/>
    <property type="match status" value="1"/>
</dbReference>
<dbReference type="AlphaFoldDB" id="A0A1F4R8Y6"/>
<evidence type="ECO:0000256" key="3">
    <source>
        <dbReference type="ARBA" id="ARBA00009894"/>
    </source>
</evidence>
<name>A0A1F4R8Y6_UNCSA</name>
<evidence type="ECO:0000256" key="2">
    <source>
        <dbReference type="ARBA" id="ARBA00004496"/>
    </source>
</evidence>
<comment type="pathway">
    <text evidence="9">Carbohydrate biosynthesis; D-glycero-D-manno-heptose 7-phosphate biosynthesis; D-glycero-alpha-D-manno-heptose 7-phosphate and D-glycero-beta-D-manno-heptose 7-phosphate from sedoheptulose 7-phosphate: step 1/1.</text>
</comment>
<dbReference type="PANTHER" id="PTHR30390">
    <property type="entry name" value="SEDOHEPTULOSE 7-PHOSPHATE ISOMERASE / DNAA INITIATOR-ASSOCIATING FACTOR FOR REPLICATION INITIATION"/>
    <property type="match status" value="1"/>
</dbReference>
<feature type="binding site" evidence="9">
    <location>
        <position position="169"/>
    </location>
    <ligand>
        <name>Zn(2+)</name>
        <dbReference type="ChEBI" id="CHEBI:29105"/>
    </ligand>
</feature>
<dbReference type="UniPathway" id="UPA00041">
    <property type="reaction ID" value="UER00436"/>
</dbReference>
<gene>
    <name evidence="9" type="primary">gmhA</name>
    <name evidence="11" type="ORF">A3H38_02990</name>
</gene>
<dbReference type="Gene3D" id="3.40.50.10490">
    <property type="entry name" value="Glucose-6-phosphate isomerase like protein, domain 1"/>
    <property type="match status" value="1"/>
</dbReference>
<feature type="binding site" evidence="9">
    <location>
        <begin position="117"/>
        <end position="119"/>
    </location>
    <ligand>
        <name>substrate</name>
    </ligand>
</feature>
<dbReference type="PROSITE" id="PS51464">
    <property type="entry name" value="SIS"/>
    <property type="match status" value="1"/>
</dbReference>
<comment type="miscellaneous">
    <text evidence="9">The reaction produces a racemic mixture of D-glycero-alpha-D-manno-heptose 7-phosphate and D-glycero-beta-D-manno-heptose 7-phosphate.</text>
</comment>
<feature type="binding site" evidence="9">
    <location>
        <begin position="49"/>
        <end position="51"/>
    </location>
    <ligand>
        <name>substrate</name>
    </ligand>
</feature>
<evidence type="ECO:0000256" key="7">
    <source>
        <dbReference type="ARBA" id="ARBA00023235"/>
    </source>
</evidence>
<accession>A0A1F4R8Y6</accession>
<dbReference type="Proteomes" id="UP000176938">
    <property type="component" value="Unassembled WGS sequence"/>
</dbReference>
<dbReference type="PANTHER" id="PTHR30390:SF6">
    <property type="entry name" value="DNAA INITIATOR-ASSOCIATING PROTEIN DIAA"/>
    <property type="match status" value="1"/>
</dbReference>
<evidence type="ECO:0000256" key="8">
    <source>
        <dbReference type="ARBA" id="ARBA00023277"/>
    </source>
</evidence>
<evidence type="ECO:0000256" key="6">
    <source>
        <dbReference type="ARBA" id="ARBA00022833"/>
    </source>
</evidence>
<dbReference type="CDD" id="cd05006">
    <property type="entry name" value="SIS_GmhA"/>
    <property type="match status" value="1"/>
</dbReference>
<dbReference type="GO" id="GO:0008968">
    <property type="term" value="F:D-sedoheptulose 7-phosphate isomerase activity"/>
    <property type="evidence" value="ECO:0007669"/>
    <property type="project" value="UniProtKB-UniRule"/>
</dbReference>
<evidence type="ECO:0000256" key="1">
    <source>
        <dbReference type="ARBA" id="ARBA00000348"/>
    </source>
</evidence>
<comment type="catalytic activity">
    <reaction evidence="1 9">
        <text>2 D-sedoheptulose 7-phosphate = D-glycero-alpha-D-manno-heptose 7-phosphate + D-glycero-beta-D-manno-heptose 7-phosphate</text>
        <dbReference type="Rhea" id="RHEA:27489"/>
        <dbReference type="ChEBI" id="CHEBI:57483"/>
        <dbReference type="ChEBI" id="CHEBI:60203"/>
        <dbReference type="ChEBI" id="CHEBI:60204"/>
        <dbReference type="EC" id="5.3.1.28"/>
    </reaction>
</comment>
<proteinExistence type="inferred from homology"/>
<comment type="function">
    <text evidence="9">Catalyzes the isomerization of sedoheptulose 7-phosphate in D-glycero-D-manno-heptose 7-phosphate.</text>
</comment>
<dbReference type="InterPro" id="IPR050099">
    <property type="entry name" value="SIS_GmhA/DiaA_subfam"/>
</dbReference>
<evidence type="ECO:0000313" key="11">
    <source>
        <dbReference type="EMBL" id="OGC04632.1"/>
    </source>
</evidence>
<dbReference type="GO" id="GO:0008270">
    <property type="term" value="F:zinc ion binding"/>
    <property type="evidence" value="ECO:0007669"/>
    <property type="project" value="UniProtKB-UniRule"/>
</dbReference>
<feature type="binding site" evidence="9">
    <location>
        <position position="122"/>
    </location>
    <ligand>
        <name>substrate</name>
    </ligand>
</feature>
<feature type="binding site" evidence="9">
    <location>
        <begin position="91"/>
        <end position="92"/>
    </location>
    <ligand>
        <name>substrate</name>
    </ligand>
</feature>
<keyword evidence="5 9" id="KW-0479">Metal-binding</keyword>
<feature type="binding site" evidence="9">
    <location>
        <position position="58"/>
    </location>
    <ligand>
        <name>Zn(2+)</name>
        <dbReference type="ChEBI" id="CHEBI:29105"/>
    </ligand>
</feature>
<dbReference type="InterPro" id="IPR001347">
    <property type="entry name" value="SIS_dom"/>
</dbReference>
<dbReference type="GO" id="GO:0005737">
    <property type="term" value="C:cytoplasm"/>
    <property type="evidence" value="ECO:0007669"/>
    <property type="project" value="UniProtKB-SubCell"/>
</dbReference>
<dbReference type="InterPro" id="IPR004515">
    <property type="entry name" value="Phosphoheptose_Isoase"/>
</dbReference>
<comment type="caution">
    <text evidence="11">The sequence shown here is derived from an EMBL/GenBank/DDBJ whole genome shotgun (WGS) entry which is preliminary data.</text>
</comment>
<dbReference type="HAMAP" id="MF_00067">
    <property type="entry name" value="GmhA"/>
    <property type="match status" value="1"/>
</dbReference>
<dbReference type="GO" id="GO:0097367">
    <property type="term" value="F:carbohydrate derivative binding"/>
    <property type="evidence" value="ECO:0007669"/>
    <property type="project" value="InterPro"/>
</dbReference>
<reference evidence="11 12" key="1">
    <citation type="journal article" date="2016" name="Nat. Commun.">
        <title>Thousands of microbial genomes shed light on interconnected biogeochemical processes in an aquifer system.</title>
        <authorList>
            <person name="Anantharaman K."/>
            <person name="Brown C.T."/>
            <person name="Hug L.A."/>
            <person name="Sharon I."/>
            <person name="Castelle C.J."/>
            <person name="Probst A.J."/>
            <person name="Thomas B.C."/>
            <person name="Singh A."/>
            <person name="Wilkins M.J."/>
            <person name="Karaoz U."/>
            <person name="Brodie E.L."/>
            <person name="Williams K.H."/>
            <person name="Hubbard S.S."/>
            <person name="Banfield J.F."/>
        </authorList>
    </citation>
    <scope>NUCLEOTIDE SEQUENCE [LARGE SCALE GENOMIC DNA]</scope>
</reference>
<comment type="subcellular location">
    <subcellularLocation>
        <location evidence="2 9">Cytoplasm</location>
    </subcellularLocation>
</comment>
<keyword evidence="8 9" id="KW-0119">Carbohydrate metabolism</keyword>
<dbReference type="EC" id="5.3.1.28" evidence="9"/>
<organism evidence="11 12">
    <name type="scientific">candidate division WOR-1 bacterium RIFCSPLOWO2_02_FULL_46_20</name>
    <dbReference type="NCBI Taxonomy" id="1802567"/>
    <lineage>
        <taxon>Bacteria</taxon>
        <taxon>Bacillati</taxon>
        <taxon>Saganbacteria</taxon>
    </lineage>
</organism>
<evidence type="ECO:0000256" key="5">
    <source>
        <dbReference type="ARBA" id="ARBA00022723"/>
    </source>
</evidence>
<dbReference type="Pfam" id="PF13580">
    <property type="entry name" value="SIS_2"/>
    <property type="match status" value="1"/>
</dbReference>
<dbReference type="InterPro" id="IPR046348">
    <property type="entry name" value="SIS_dom_sf"/>
</dbReference>
<dbReference type="EMBL" id="METP01000048">
    <property type="protein sequence ID" value="OGC04632.1"/>
    <property type="molecule type" value="Genomic_DNA"/>
</dbReference>
<keyword evidence="7 9" id="KW-0413">Isomerase</keyword>
<evidence type="ECO:0000256" key="4">
    <source>
        <dbReference type="ARBA" id="ARBA00022490"/>
    </source>
</evidence>
<comment type="cofactor">
    <cofactor evidence="9">
        <name>Zn(2+)</name>
        <dbReference type="ChEBI" id="CHEBI:29105"/>
    </cofactor>
    <text evidence="9">Binds 1 zinc ion per subunit.</text>
</comment>
<dbReference type="GO" id="GO:0005975">
    <property type="term" value="P:carbohydrate metabolic process"/>
    <property type="evidence" value="ECO:0007669"/>
    <property type="project" value="UniProtKB-UniRule"/>
</dbReference>
<sequence>MRNKIKAELKESIAVKSAIIEKCLPEIETAAQLCIEALKSGHKIIFCGNGGSAADAQHLAAELIGRFLKNRKALPAIALTTNSSILTCLANDFGYETIFARQIEGLAMAGDIVIGISTSGNSKNITLGFNKAKEIGCKTIGLLGYDGGPNAKAADLAIIVPGKATPRIQESHITIGHIICGLIEEALFLNA</sequence>
<dbReference type="GO" id="GO:2001061">
    <property type="term" value="P:D-glycero-D-manno-heptose 7-phosphate biosynthetic process"/>
    <property type="evidence" value="ECO:0007669"/>
    <property type="project" value="UniProtKB-UniPathway"/>
</dbReference>
<feature type="binding site" evidence="9">
    <location>
        <position position="62"/>
    </location>
    <ligand>
        <name>Zn(2+)</name>
        <dbReference type="ChEBI" id="CHEBI:29105"/>
    </ligand>
</feature>
<feature type="binding site" evidence="9">
    <location>
        <position position="177"/>
    </location>
    <ligand>
        <name>Zn(2+)</name>
        <dbReference type="ChEBI" id="CHEBI:29105"/>
    </ligand>
</feature>
<protein>
    <recommendedName>
        <fullName evidence="9">Phosphoheptose isomerase</fullName>
        <ecNumber evidence="9">5.3.1.28</ecNumber>
    </recommendedName>
    <alternativeName>
        <fullName evidence="9">Sedoheptulose 7-phosphate isomerase</fullName>
    </alternativeName>
</protein>
<feature type="binding site" evidence="9">
    <location>
        <position position="62"/>
    </location>
    <ligand>
        <name>substrate</name>
    </ligand>
</feature>